<protein>
    <submittedName>
        <fullName evidence="2">Uncharacterized protein</fullName>
    </submittedName>
</protein>
<feature type="region of interest" description="Disordered" evidence="1">
    <location>
        <begin position="64"/>
        <end position="104"/>
    </location>
</feature>
<accession>A0A7S2URZ5</accession>
<evidence type="ECO:0000313" key="2">
    <source>
        <dbReference type="EMBL" id="CAD9857509.1"/>
    </source>
</evidence>
<gene>
    <name evidence="2" type="ORF">FJAP1339_LOCUS3</name>
</gene>
<feature type="compositionally biased region" description="Polar residues" evidence="1">
    <location>
        <begin position="95"/>
        <end position="104"/>
    </location>
</feature>
<organism evidence="2">
    <name type="scientific">Fibrocapsa japonica</name>
    <dbReference type="NCBI Taxonomy" id="94617"/>
    <lineage>
        <taxon>Eukaryota</taxon>
        <taxon>Sar</taxon>
        <taxon>Stramenopiles</taxon>
        <taxon>Ochrophyta</taxon>
        <taxon>Raphidophyceae</taxon>
        <taxon>Chattonellales</taxon>
        <taxon>Chattonellaceae</taxon>
        <taxon>Fibrocapsa</taxon>
    </lineage>
</organism>
<reference evidence="2" key="1">
    <citation type="submission" date="2021-01" db="EMBL/GenBank/DDBJ databases">
        <authorList>
            <person name="Corre E."/>
            <person name="Pelletier E."/>
            <person name="Niang G."/>
            <person name="Scheremetjew M."/>
            <person name="Finn R."/>
            <person name="Kale V."/>
            <person name="Holt S."/>
            <person name="Cochrane G."/>
            <person name="Meng A."/>
            <person name="Brown T."/>
            <person name="Cohen L."/>
        </authorList>
    </citation>
    <scope>NUCLEOTIDE SEQUENCE</scope>
    <source>
        <strain evidence="2">CCMP1661</strain>
    </source>
</reference>
<dbReference type="AlphaFoldDB" id="A0A7S2URZ5"/>
<name>A0A7S2URZ5_9STRA</name>
<dbReference type="EMBL" id="HBHR01000004">
    <property type="protein sequence ID" value="CAD9857509.1"/>
    <property type="molecule type" value="Transcribed_RNA"/>
</dbReference>
<feature type="compositionally biased region" description="Gly residues" evidence="1">
    <location>
        <begin position="71"/>
        <end position="80"/>
    </location>
</feature>
<evidence type="ECO:0000256" key="1">
    <source>
        <dbReference type="SAM" id="MobiDB-lite"/>
    </source>
</evidence>
<sequence>MEASPVVLAGDMALGLEGCGADPVQAEEAGGAGGPQAQTDAARGMETPELQVESVSCLCSPQKRATARSNGTGGGGGGAGWSTRSFRNSFRWKQKSSSSNNRES</sequence>
<proteinExistence type="predicted"/>
<feature type="region of interest" description="Disordered" evidence="1">
    <location>
        <begin position="17"/>
        <end position="49"/>
    </location>
</feature>